<dbReference type="InterPro" id="IPR050327">
    <property type="entry name" value="Proton-linked_MCT"/>
</dbReference>
<dbReference type="GO" id="GO:0016020">
    <property type="term" value="C:membrane"/>
    <property type="evidence" value="ECO:0007669"/>
    <property type="project" value="UniProtKB-SubCell"/>
</dbReference>
<comment type="subcellular location">
    <subcellularLocation>
        <location evidence="1">Membrane</location>
        <topology evidence="1">Multi-pass membrane protein</topology>
    </subcellularLocation>
</comment>
<feature type="transmembrane region" description="Helical" evidence="4">
    <location>
        <begin position="250"/>
        <end position="270"/>
    </location>
</feature>
<dbReference type="Gene3D" id="1.20.1250.20">
    <property type="entry name" value="MFS general substrate transporter like domains"/>
    <property type="match status" value="1"/>
</dbReference>
<evidence type="ECO:0000256" key="2">
    <source>
        <dbReference type="ARBA" id="ARBA00006727"/>
    </source>
</evidence>
<feature type="region of interest" description="Disordered" evidence="3">
    <location>
        <begin position="1"/>
        <end position="36"/>
    </location>
</feature>
<evidence type="ECO:0000256" key="1">
    <source>
        <dbReference type="ARBA" id="ARBA00004141"/>
    </source>
</evidence>
<dbReference type="OrthoDB" id="6499973at2759"/>
<evidence type="ECO:0000313" key="6">
    <source>
        <dbReference type="Proteomes" id="UP000724874"/>
    </source>
</evidence>
<comment type="similarity">
    <text evidence="2">Belongs to the major facilitator superfamily. Monocarboxylate porter (TC 2.A.1.13) family.</text>
</comment>
<protein>
    <submittedName>
        <fullName evidence="5">MFS general substrate transporter</fullName>
    </submittedName>
</protein>
<dbReference type="GO" id="GO:0022857">
    <property type="term" value="F:transmembrane transporter activity"/>
    <property type="evidence" value="ECO:0007669"/>
    <property type="project" value="InterPro"/>
</dbReference>
<feature type="transmembrane region" description="Helical" evidence="4">
    <location>
        <begin position="367"/>
        <end position="385"/>
    </location>
</feature>
<feature type="compositionally biased region" description="Basic and acidic residues" evidence="3">
    <location>
        <begin position="15"/>
        <end position="24"/>
    </location>
</feature>
<name>A0A9P5TIL6_GYMJU</name>
<dbReference type="PANTHER" id="PTHR11360">
    <property type="entry name" value="MONOCARBOXYLATE TRANSPORTER"/>
    <property type="match status" value="1"/>
</dbReference>
<accession>A0A9P5TIL6</accession>
<feature type="transmembrane region" description="Helical" evidence="4">
    <location>
        <begin position="114"/>
        <end position="135"/>
    </location>
</feature>
<dbReference type="Pfam" id="PF07690">
    <property type="entry name" value="MFS_1"/>
    <property type="match status" value="1"/>
</dbReference>
<evidence type="ECO:0000256" key="4">
    <source>
        <dbReference type="SAM" id="Phobius"/>
    </source>
</evidence>
<comment type="caution">
    <text evidence="5">The sequence shown here is derived from an EMBL/GenBank/DDBJ whole genome shotgun (WGS) entry which is preliminary data.</text>
</comment>
<feature type="compositionally biased region" description="Polar residues" evidence="3">
    <location>
        <begin position="1"/>
        <end position="12"/>
    </location>
</feature>
<dbReference type="PANTHER" id="PTHR11360:SF234">
    <property type="entry name" value="MFS-TYPE TRANSPORTER DBAD-RELATED"/>
    <property type="match status" value="1"/>
</dbReference>
<dbReference type="SUPFAM" id="SSF103473">
    <property type="entry name" value="MFS general substrate transporter"/>
    <property type="match status" value="1"/>
</dbReference>
<dbReference type="AlphaFoldDB" id="A0A9P5TIL6"/>
<keyword evidence="6" id="KW-1185">Reference proteome</keyword>
<dbReference type="EMBL" id="JADNYJ010000103">
    <property type="protein sequence ID" value="KAF8885236.1"/>
    <property type="molecule type" value="Genomic_DNA"/>
</dbReference>
<reference evidence="5" key="1">
    <citation type="submission" date="2020-11" db="EMBL/GenBank/DDBJ databases">
        <authorList>
            <consortium name="DOE Joint Genome Institute"/>
            <person name="Ahrendt S."/>
            <person name="Riley R."/>
            <person name="Andreopoulos W."/>
            <person name="LaButti K."/>
            <person name="Pangilinan J."/>
            <person name="Ruiz-duenas F.J."/>
            <person name="Barrasa J.M."/>
            <person name="Sanchez-Garcia M."/>
            <person name="Camarero S."/>
            <person name="Miyauchi S."/>
            <person name="Serrano A."/>
            <person name="Linde D."/>
            <person name="Babiker R."/>
            <person name="Drula E."/>
            <person name="Ayuso-Fernandez I."/>
            <person name="Pacheco R."/>
            <person name="Padilla G."/>
            <person name="Ferreira P."/>
            <person name="Barriuso J."/>
            <person name="Kellner H."/>
            <person name="Castanera R."/>
            <person name="Alfaro M."/>
            <person name="Ramirez L."/>
            <person name="Pisabarro A.G."/>
            <person name="Kuo A."/>
            <person name="Tritt A."/>
            <person name="Lipzen A."/>
            <person name="He G."/>
            <person name="Yan M."/>
            <person name="Ng V."/>
            <person name="Cullen D."/>
            <person name="Martin F."/>
            <person name="Rosso M.-N."/>
            <person name="Henrissat B."/>
            <person name="Hibbett D."/>
            <person name="Martinez A.T."/>
            <person name="Grigoriev I.V."/>
        </authorList>
    </citation>
    <scope>NUCLEOTIDE SEQUENCE</scope>
    <source>
        <strain evidence="5">AH 44721</strain>
    </source>
</reference>
<feature type="transmembrane region" description="Helical" evidence="4">
    <location>
        <begin position="315"/>
        <end position="337"/>
    </location>
</feature>
<proteinExistence type="inferred from homology"/>
<feature type="transmembrane region" description="Helical" evidence="4">
    <location>
        <begin position="141"/>
        <end position="164"/>
    </location>
</feature>
<keyword evidence="4" id="KW-0812">Transmembrane</keyword>
<organism evidence="5 6">
    <name type="scientific">Gymnopilus junonius</name>
    <name type="common">Spectacular rustgill mushroom</name>
    <name type="synonym">Gymnopilus spectabilis subsp. junonius</name>
    <dbReference type="NCBI Taxonomy" id="109634"/>
    <lineage>
        <taxon>Eukaryota</taxon>
        <taxon>Fungi</taxon>
        <taxon>Dikarya</taxon>
        <taxon>Basidiomycota</taxon>
        <taxon>Agaricomycotina</taxon>
        <taxon>Agaricomycetes</taxon>
        <taxon>Agaricomycetidae</taxon>
        <taxon>Agaricales</taxon>
        <taxon>Agaricineae</taxon>
        <taxon>Hymenogastraceae</taxon>
        <taxon>Gymnopilus</taxon>
    </lineage>
</organism>
<dbReference type="InterPro" id="IPR036259">
    <property type="entry name" value="MFS_trans_sf"/>
</dbReference>
<sequence length="426" mass="45878">MSSDSRQESSPAASVDEKVPRQVKPESVSKPAPPPVPPSLPEGGLYGWLAVLGAALALFATFGAALSFGVFQDYYTRVFLNEHSPSAISWIGSTQLFLDFAVGLPTGKLYDAGYFRLTMVAGSLLYVFSFFMLSLAKPHHYYQVFLCQAIGMGVGMGLVIVPALSLPSHYFRRRRSLAMGLVFAGSSLGGVVYPIMLNHLINSSLGFAWGVRATAFMVLGLLIIANLISRPNYPVKAASATAQQTSIFSLFLDVPYMIAIVGSGLVLWGLFFPYFYLQLFAVFRGVDEKLAFYSLTVMNAATVFGRTLPNAVADAYGAFNVAIPMTTITGGLLFAMLGATKPASMFVFAALYGFFSGALGSRIGVGMFIISFALLTGYPITGALLRPPEYLWLHAIIFGGVVILAGACFLVLARSLASKKRETWRL</sequence>
<evidence type="ECO:0000313" key="5">
    <source>
        <dbReference type="EMBL" id="KAF8885236.1"/>
    </source>
</evidence>
<gene>
    <name evidence="5" type="ORF">CPB84DRAFT_1685541</name>
</gene>
<feature type="transmembrane region" description="Helical" evidence="4">
    <location>
        <begin position="176"/>
        <end position="195"/>
    </location>
</feature>
<feature type="transmembrane region" description="Helical" evidence="4">
    <location>
        <begin position="45"/>
        <end position="71"/>
    </location>
</feature>
<evidence type="ECO:0000256" key="3">
    <source>
        <dbReference type="SAM" id="MobiDB-lite"/>
    </source>
</evidence>
<feature type="transmembrane region" description="Helical" evidence="4">
    <location>
        <begin position="207"/>
        <end position="229"/>
    </location>
</feature>
<dbReference type="Proteomes" id="UP000724874">
    <property type="component" value="Unassembled WGS sequence"/>
</dbReference>
<keyword evidence="4" id="KW-0472">Membrane</keyword>
<feature type="transmembrane region" description="Helical" evidence="4">
    <location>
        <begin position="391"/>
        <end position="413"/>
    </location>
</feature>
<keyword evidence="4" id="KW-1133">Transmembrane helix</keyword>
<dbReference type="InterPro" id="IPR011701">
    <property type="entry name" value="MFS"/>
</dbReference>